<gene>
    <name evidence="2" type="ORF">GZ22_00195</name>
</gene>
<dbReference type="GeneID" id="34222685"/>
<name>A0A075LLE3_9BACI</name>
<dbReference type="EMBL" id="CP008876">
    <property type="protein sequence ID" value="AIF65228.1"/>
    <property type="molecule type" value="Genomic_DNA"/>
</dbReference>
<sequence>MINLKYETWVNVCRGIFGQSENSLKEYLQLYPFSLLSDDEKVYIQKEDFFDKFILNGAFFKNKLIFDFPKHYIQKGNSSFRSTKLVSPLLYIYLESIGYHVWEAYEKESNKTRCYYAGDFQEGDFHYKRSYDNFYADVNECSRRYRYYYKFDINNFFDNLDINILFDNINRTSNIIDSRTALIYKRLLQTIGSGKFPTVENSCSLSFLATCVYLDLFDKKLETLMDDLEDIERYQIVRYVDDLYIFFDTSEESLNDSVSFIKNSVIHFYREINLQLNEQKSTYGNANNISDELSAALYDHYVNELDINISSMFNESTVKTFIDELFVIAKERAHNHNRYKEIKESIFSRTGIQYSSEEVFRYLIYYRRSLFKDAELISKLFALIQTDYKLIKYDIRNFINMLLNTRNGDLIKFFLKQIFENNNLDSFDITMIINYLISRSFQHQPLLEKLAQYEPEICKYITNYCNDSFMKSVISDENNGYLHLILEGSYDFGNDLKVWYIYFMYCHYRSSGDSLEAFSYYKSYFDRITALLMHYKGVERTGKGKPNYKMFYKQSSIIRSFNRINFNSAISDIKDLIEKAHDLRNHNPINHSSAEVMDDESLNVSEIEQVIGELELLLELGFKGAVIN</sequence>
<evidence type="ECO:0000259" key="1">
    <source>
        <dbReference type="Pfam" id="PF18732"/>
    </source>
</evidence>
<dbReference type="InterPro" id="IPR043502">
    <property type="entry name" value="DNA/RNA_pol_sf"/>
</dbReference>
<dbReference type="HOGENOM" id="CLU_430758_0_0_9"/>
<dbReference type="KEGG" id="tap:GZ22_00195"/>
<reference evidence="2 3" key="1">
    <citation type="submission" date="2014-07" db="EMBL/GenBank/DDBJ databases">
        <title>Complete genome sequence of a moderately halophilic bacterium Terribacillus aidingensis MP602, isolated from Cryptomeria fortunei in Tianmu mountain in China.</title>
        <authorList>
            <person name="Wang Y."/>
            <person name="Lu P."/>
            <person name="Zhang L."/>
        </authorList>
    </citation>
    <scope>NUCLEOTIDE SEQUENCE [LARGE SCALE GENOMIC DNA]</scope>
    <source>
        <strain evidence="2 3">MP602</strain>
    </source>
</reference>
<protein>
    <recommendedName>
        <fullName evidence="1">HEPN like Abia C-terminal domain-containing protein</fullName>
    </recommendedName>
</protein>
<dbReference type="InterPro" id="IPR041026">
    <property type="entry name" value="HEPN_AbiA_CTD"/>
</dbReference>
<evidence type="ECO:0000313" key="3">
    <source>
        <dbReference type="Proteomes" id="UP000027980"/>
    </source>
</evidence>
<feature type="domain" description="HEPN like Abia C-terminal" evidence="1">
    <location>
        <begin position="494"/>
        <end position="619"/>
    </location>
</feature>
<dbReference type="Pfam" id="PF18732">
    <property type="entry name" value="HEPN_AbiA_CTD"/>
    <property type="match status" value="1"/>
</dbReference>
<dbReference type="RefSeq" id="WP_038557574.1">
    <property type="nucleotide sequence ID" value="NZ_CP008876.1"/>
</dbReference>
<dbReference type="Proteomes" id="UP000027980">
    <property type="component" value="Chromosome"/>
</dbReference>
<proteinExistence type="predicted"/>
<accession>A0A075LLE3</accession>
<dbReference type="AlphaFoldDB" id="A0A075LLE3"/>
<organism evidence="2 3">
    <name type="scientific">Terribacillus saccharophilus</name>
    <dbReference type="NCBI Taxonomy" id="361277"/>
    <lineage>
        <taxon>Bacteria</taxon>
        <taxon>Bacillati</taxon>
        <taxon>Bacillota</taxon>
        <taxon>Bacilli</taxon>
        <taxon>Bacillales</taxon>
        <taxon>Bacillaceae</taxon>
        <taxon>Terribacillus</taxon>
    </lineage>
</organism>
<dbReference type="NCBIfam" id="TIGR04499">
    <property type="entry name" value="abortive_AbiA"/>
    <property type="match status" value="1"/>
</dbReference>
<dbReference type="SUPFAM" id="SSF56672">
    <property type="entry name" value="DNA/RNA polymerases"/>
    <property type="match status" value="1"/>
</dbReference>
<dbReference type="InterPro" id="IPR030986">
    <property type="entry name" value="AbiA"/>
</dbReference>
<evidence type="ECO:0000313" key="2">
    <source>
        <dbReference type="EMBL" id="AIF65228.1"/>
    </source>
</evidence>